<dbReference type="EMBL" id="JAFMPP010000008">
    <property type="protein sequence ID" value="MBO0663036.1"/>
    <property type="molecule type" value="Genomic_DNA"/>
</dbReference>
<dbReference type="PANTHER" id="PTHR12993:SF29">
    <property type="entry name" value="BLR3841 PROTEIN"/>
    <property type="match status" value="1"/>
</dbReference>
<dbReference type="RefSeq" id="WP_207257825.1">
    <property type="nucleotide sequence ID" value="NZ_JAFMPP010000008.1"/>
</dbReference>
<dbReference type="Gene3D" id="3.40.50.10320">
    <property type="entry name" value="LmbE-like"/>
    <property type="match status" value="1"/>
</dbReference>
<dbReference type="SUPFAM" id="SSF102588">
    <property type="entry name" value="LmbE-like"/>
    <property type="match status" value="1"/>
</dbReference>
<dbReference type="Proteomes" id="UP000664122">
    <property type="component" value="Unassembled WGS sequence"/>
</dbReference>
<sequence length="228" mass="24584">MIDRFTVARSVLVIAPHPDDEVLGCGGTIARLASGGCRVDVAVVTEGRPPAYDVARTALVKGEAEAAHRRLGIAGTHWLGQPAAQLAETPHSQVNGAIHELLRALRPEILFVPFIGDMHLDHQMVFLSSLVAARPHQAQYPTTILAYETLSETNWNAPYVTPSFVPQVFVDIGDFLPAKLEAMACFASQTIAFPHERSLEALTALATLRGATVHRAAAEAFVLVRHVS</sequence>
<comment type="caution">
    <text evidence="1">The sequence shown here is derived from an EMBL/GenBank/DDBJ whole genome shotgun (WGS) entry which is preliminary data.</text>
</comment>
<evidence type="ECO:0000313" key="2">
    <source>
        <dbReference type="Proteomes" id="UP000664122"/>
    </source>
</evidence>
<protein>
    <submittedName>
        <fullName evidence="1">PIG-L family deacetylase</fullName>
    </submittedName>
</protein>
<dbReference type="Pfam" id="PF02585">
    <property type="entry name" value="PIG-L"/>
    <property type="match status" value="1"/>
</dbReference>
<proteinExistence type="predicted"/>
<dbReference type="PANTHER" id="PTHR12993">
    <property type="entry name" value="N-ACETYLGLUCOSAMINYL-PHOSPHATIDYLINOSITOL DE-N-ACETYLASE-RELATED"/>
    <property type="match status" value="1"/>
</dbReference>
<dbReference type="InterPro" id="IPR024078">
    <property type="entry name" value="LmbE-like_dom_sf"/>
</dbReference>
<gene>
    <name evidence="1" type="ORF">J1C48_10650</name>
</gene>
<accession>A0A939JX63</accession>
<keyword evidence="2" id="KW-1185">Reference proteome</keyword>
<dbReference type="InterPro" id="IPR003737">
    <property type="entry name" value="GlcNAc_PI_deacetylase-related"/>
</dbReference>
<dbReference type="GO" id="GO:0016811">
    <property type="term" value="F:hydrolase activity, acting on carbon-nitrogen (but not peptide) bonds, in linear amides"/>
    <property type="evidence" value="ECO:0007669"/>
    <property type="project" value="TreeGrafter"/>
</dbReference>
<dbReference type="AlphaFoldDB" id="A0A939JX63"/>
<reference evidence="1" key="1">
    <citation type="submission" date="2021-03" db="EMBL/GenBank/DDBJ databases">
        <title>Whole genome sequence of Jiella sp. CQZ9-1.</title>
        <authorList>
            <person name="Tuo L."/>
        </authorList>
    </citation>
    <scope>NUCLEOTIDE SEQUENCE</scope>
    <source>
        <strain evidence="1">CQZ9-1</strain>
    </source>
</reference>
<organism evidence="1 2">
    <name type="scientific">Jiella flava</name>
    <dbReference type="NCBI Taxonomy" id="2816857"/>
    <lineage>
        <taxon>Bacteria</taxon>
        <taxon>Pseudomonadati</taxon>
        <taxon>Pseudomonadota</taxon>
        <taxon>Alphaproteobacteria</taxon>
        <taxon>Hyphomicrobiales</taxon>
        <taxon>Aurantimonadaceae</taxon>
        <taxon>Jiella</taxon>
    </lineage>
</organism>
<evidence type="ECO:0000313" key="1">
    <source>
        <dbReference type="EMBL" id="MBO0663036.1"/>
    </source>
</evidence>
<name>A0A939JX63_9HYPH</name>